<protein>
    <submittedName>
        <fullName evidence="1">Uncharacterized protein</fullName>
    </submittedName>
</protein>
<comment type="caution">
    <text evidence="1">The sequence shown here is derived from an EMBL/GenBank/DDBJ whole genome shotgun (WGS) entry which is preliminary data.</text>
</comment>
<reference evidence="1" key="1">
    <citation type="submission" date="2023-03" db="EMBL/GenBank/DDBJ databases">
        <title>Massive genome expansion in bonnet fungi (Mycena s.s.) driven by repeated elements and novel gene families across ecological guilds.</title>
        <authorList>
            <consortium name="Lawrence Berkeley National Laboratory"/>
            <person name="Harder C.B."/>
            <person name="Miyauchi S."/>
            <person name="Viragh M."/>
            <person name="Kuo A."/>
            <person name="Thoen E."/>
            <person name="Andreopoulos B."/>
            <person name="Lu D."/>
            <person name="Skrede I."/>
            <person name="Drula E."/>
            <person name="Henrissat B."/>
            <person name="Morin E."/>
            <person name="Kohler A."/>
            <person name="Barry K."/>
            <person name="LaButti K."/>
            <person name="Morin E."/>
            <person name="Salamov A."/>
            <person name="Lipzen A."/>
            <person name="Mereny Z."/>
            <person name="Hegedus B."/>
            <person name="Baldrian P."/>
            <person name="Stursova M."/>
            <person name="Weitz H."/>
            <person name="Taylor A."/>
            <person name="Grigoriev I.V."/>
            <person name="Nagy L.G."/>
            <person name="Martin F."/>
            <person name="Kauserud H."/>
        </authorList>
    </citation>
    <scope>NUCLEOTIDE SEQUENCE</scope>
    <source>
        <strain evidence="1">CBHHK067</strain>
    </source>
</reference>
<dbReference type="Proteomes" id="UP001221757">
    <property type="component" value="Unassembled WGS sequence"/>
</dbReference>
<sequence length="65" mass="6906">MLTPTQLPCYSSRKLLQDPSVWGTIPNDEACEASGTNALDITTTARSALSSFQGNLRIDIGSTSC</sequence>
<evidence type="ECO:0000313" key="1">
    <source>
        <dbReference type="EMBL" id="KAJ7645791.1"/>
    </source>
</evidence>
<gene>
    <name evidence="1" type="ORF">B0H17DRAFT_1215880</name>
</gene>
<evidence type="ECO:0000313" key="2">
    <source>
        <dbReference type="Proteomes" id="UP001221757"/>
    </source>
</evidence>
<dbReference type="AlphaFoldDB" id="A0AAD7CD21"/>
<keyword evidence="2" id="KW-1185">Reference proteome</keyword>
<dbReference type="EMBL" id="JARKIE010000392">
    <property type="protein sequence ID" value="KAJ7645791.1"/>
    <property type="molecule type" value="Genomic_DNA"/>
</dbReference>
<organism evidence="1 2">
    <name type="scientific">Mycena rosella</name>
    <name type="common">Pink bonnet</name>
    <name type="synonym">Agaricus rosellus</name>
    <dbReference type="NCBI Taxonomy" id="1033263"/>
    <lineage>
        <taxon>Eukaryota</taxon>
        <taxon>Fungi</taxon>
        <taxon>Dikarya</taxon>
        <taxon>Basidiomycota</taxon>
        <taxon>Agaricomycotina</taxon>
        <taxon>Agaricomycetes</taxon>
        <taxon>Agaricomycetidae</taxon>
        <taxon>Agaricales</taxon>
        <taxon>Marasmiineae</taxon>
        <taxon>Mycenaceae</taxon>
        <taxon>Mycena</taxon>
    </lineage>
</organism>
<proteinExistence type="predicted"/>
<accession>A0AAD7CD21</accession>
<name>A0AAD7CD21_MYCRO</name>